<proteinExistence type="predicted"/>
<dbReference type="EMBL" id="BGZK01000886">
    <property type="protein sequence ID" value="GBP64058.1"/>
    <property type="molecule type" value="Genomic_DNA"/>
</dbReference>
<protein>
    <submittedName>
        <fullName evidence="1">Uncharacterized protein</fullName>
    </submittedName>
</protein>
<name>A0A4C1XKT7_EUMVA</name>
<keyword evidence="2" id="KW-1185">Reference proteome</keyword>
<sequence length="114" mass="12880">MVIRCWTMQKEQKLQSNVTKASSKGFTQKHDCNIRVVSVALRTACSYRNGVFGARVPSLVRSECRRAYIWIGGRSRRGPCAGRHVDKTIKTRHLFHVTPLAGGRLLLKKKGLMI</sequence>
<dbReference type="Proteomes" id="UP000299102">
    <property type="component" value="Unassembled WGS sequence"/>
</dbReference>
<evidence type="ECO:0000313" key="1">
    <source>
        <dbReference type="EMBL" id="GBP64058.1"/>
    </source>
</evidence>
<accession>A0A4C1XKT7</accession>
<dbReference type="AlphaFoldDB" id="A0A4C1XKT7"/>
<comment type="caution">
    <text evidence="1">The sequence shown here is derived from an EMBL/GenBank/DDBJ whole genome shotgun (WGS) entry which is preliminary data.</text>
</comment>
<reference evidence="1 2" key="1">
    <citation type="journal article" date="2019" name="Commun. Biol.">
        <title>The bagworm genome reveals a unique fibroin gene that provides high tensile strength.</title>
        <authorList>
            <person name="Kono N."/>
            <person name="Nakamura H."/>
            <person name="Ohtoshi R."/>
            <person name="Tomita M."/>
            <person name="Numata K."/>
            <person name="Arakawa K."/>
        </authorList>
    </citation>
    <scope>NUCLEOTIDE SEQUENCE [LARGE SCALE GENOMIC DNA]</scope>
</reference>
<gene>
    <name evidence="1" type="ORF">EVAR_44141_1</name>
</gene>
<evidence type="ECO:0000313" key="2">
    <source>
        <dbReference type="Proteomes" id="UP000299102"/>
    </source>
</evidence>
<organism evidence="1 2">
    <name type="scientific">Eumeta variegata</name>
    <name type="common">Bagworm moth</name>
    <name type="synonym">Eumeta japonica</name>
    <dbReference type="NCBI Taxonomy" id="151549"/>
    <lineage>
        <taxon>Eukaryota</taxon>
        <taxon>Metazoa</taxon>
        <taxon>Ecdysozoa</taxon>
        <taxon>Arthropoda</taxon>
        <taxon>Hexapoda</taxon>
        <taxon>Insecta</taxon>
        <taxon>Pterygota</taxon>
        <taxon>Neoptera</taxon>
        <taxon>Endopterygota</taxon>
        <taxon>Lepidoptera</taxon>
        <taxon>Glossata</taxon>
        <taxon>Ditrysia</taxon>
        <taxon>Tineoidea</taxon>
        <taxon>Psychidae</taxon>
        <taxon>Oiketicinae</taxon>
        <taxon>Eumeta</taxon>
    </lineage>
</organism>